<dbReference type="Proteomes" id="UP000502681">
    <property type="component" value="Chromosome"/>
</dbReference>
<accession>A0ABX6L305</accession>
<name>A0ABX6L305_9GAMM</name>
<protein>
    <submittedName>
        <fullName evidence="1">Alanyl-tRNA editing protein</fullName>
    </submittedName>
</protein>
<reference evidence="1 2" key="1">
    <citation type="submission" date="2019-04" db="EMBL/GenBank/DDBJ databases">
        <title>Whole Genome Sequencing of Pectobacterium punjabense SS95.</title>
        <authorList>
            <person name="Sarfraz S."/>
            <person name="Oulghazi S."/>
            <person name="Roques C."/>
            <person name="Vandecasteele C."/>
            <person name="Faure D."/>
        </authorList>
    </citation>
    <scope>NUCLEOTIDE SEQUENCE [LARGE SCALE GENOMIC DNA]</scope>
    <source>
        <strain evidence="1 2">SS95</strain>
    </source>
</reference>
<dbReference type="RefSeq" id="WP_107167617.1">
    <property type="nucleotide sequence ID" value="NZ_CP038498.1"/>
</dbReference>
<dbReference type="EMBL" id="CP038498">
    <property type="protein sequence ID" value="QJA20696.1"/>
    <property type="molecule type" value="Genomic_DNA"/>
</dbReference>
<keyword evidence="2" id="KW-1185">Reference proteome</keyword>
<dbReference type="InterPro" id="IPR018163">
    <property type="entry name" value="Thr/Ala-tRNA-synth_IIc_edit"/>
</dbReference>
<dbReference type="SUPFAM" id="SSF50447">
    <property type="entry name" value="Translation proteins"/>
    <property type="match status" value="1"/>
</dbReference>
<organism evidence="1 2">
    <name type="scientific">Pectobacterium punjabense</name>
    <dbReference type="NCBI Taxonomy" id="2108399"/>
    <lineage>
        <taxon>Bacteria</taxon>
        <taxon>Pseudomonadati</taxon>
        <taxon>Pseudomonadota</taxon>
        <taxon>Gammaproteobacteria</taxon>
        <taxon>Enterobacterales</taxon>
        <taxon>Pectobacteriaceae</taxon>
        <taxon>Pectobacterium</taxon>
    </lineage>
</organism>
<dbReference type="PANTHER" id="PTHR43462:SF2">
    <property type="entry name" value="THREONYL AND ALANYL TRNA SYNTHETASE SECOND ADDITIONAL DOMAIN-CONTAINING PROTEIN"/>
    <property type="match status" value="1"/>
</dbReference>
<dbReference type="Gene3D" id="2.40.30.130">
    <property type="match status" value="1"/>
</dbReference>
<dbReference type="Gene3D" id="3.30.980.10">
    <property type="entry name" value="Threonyl-trna Synthetase, Chain A, domain 2"/>
    <property type="match status" value="1"/>
</dbReference>
<dbReference type="PANTHER" id="PTHR43462">
    <property type="entry name" value="ALANYL-TRNA EDITING PROTEIN"/>
    <property type="match status" value="1"/>
</dbReference>
<dbReference type="InterPro" id="IPR051335">
    <property type="entry name" value="Alanyl-tRNA_Editing_Enzymes"/>
</dbReference>
<sequence>MTRKLYWKSDITEAEVDVLECKQCADGRYGLLLDATPFHPQGGGQPADIGKIGDADVFGVEIVDGEIIHYTQQRVALGLALARIDPARRRHHSRLHSAGHLIGHALESLAWQPVKAHHWPDEARVVFKPLDDAKAVDMQIVQRHCDEMIARNLPCKVQISEQQYRQVGFGDLKPYGCGGTHVTATAELQGLQILSVNSKKGQLIIQYHVKDAENSNGISA</sequence>
<dbReference type="InterPro" id="IPR009000">
    <property type="entry name" value="Transl_B-barrel_sf"/>
</dbReference>
<evidence type="ECO:0000313" key="1">
    <source>
        <dbReference type="EMBL" id="QJA20696.1"/>
    </source>
</evidence>
<dbReference type="GeneID" id="90763772"/>
<evidence type="ECO:0000313" key="2">
    <source>
        <dbReference type="Proteomes" id="UP000502681"/>
    </source>
</evidence>
<gene>
    <name evidence="1" type="ORF">E2566_12505</name>
</gene>
<dbReference type="SUPFAM" id="SSF55186">
    <property type="entry name" value="ThrRS/AlaRS common domain"/>
    <property type="match status" value="1"/>
</dbReference>
<proteinExistence type="predicted"/>